<sequence>MRNLGLMMLGRTYPNNCLDIWTSSWWMSKYNPLTTLSIYLAERTEDAVDFIAPEVPPTPENFLSSSFLSWIYESTTITAGGLSHSSSAVHGTQAKTKERSFHKSSFSSSSPHGLGTCKVHGSSAVHAPIELDTLYEGIDFHTSITRVRFEGLCQDPFHSTLESVEKVLRDSKIDKFNVHEVVLLVSDFFNGKEPGGSNPDEAVAYGTTVQAAVLLYRRNGGKYSPRNSTISVVWIQVYEGERAWTNNLLSKFELSGIPPAPRGVSQIQVTFCIDANVVGVSPGGHDDRGVVTDHNYGGSEPAVKERDRADDAVGHGGGPKGFTDAPGAVADDRPIV</sequence>
<evidence type="ECO:0000256" key="1">
    <source>
        <dbReference type="ARBA" id="ARBA00022741"/>
    </source>
</evidence>
<evidence type="ECO:0000313" key="5">
    <source>
        <dbReference type="Proteomes" id="UP000886523"/>
    </source>
</evidence>
<name>A0A9P6AJ58_9AGAM</name>
<accession>A0A9P6AJ58</accession>
<dbReference type="PANTHER" id="PTHR19375">
    <property type="entry name" value="HEAT SHOCK PROTEIN 70KDA"/>
    <property type="match status" value="1"/>
</dbReference>
<feature type="compositionally biased region" description="Basic and acidic residues" evidence="3">
    <location>
        <begin position="302"/>
        <end position="313"/>
    </location>
</feature>
<protein>
    <submittedName>
        <fullName evidence="4">Uncharacterized protein</fullName>
    </submittedName>
</protein>
<dbReference type="Proteomes" id="UP000886523">
    <property type="component" value="Unassembled WGS sequence"/>
</dbReference>
<dbReference type="SUPFAM" id="SSF53067">
    <property type="entry name" value="Actin-like ATPase domain"/>
    <property type="match status" value="1"/>
</dbReference>
<dbReference type="GO" id="GO:0140662">
    <property type="term" value="F:ATP-dependent protein folding chaperone"/>
    <property type="evidence" value="ECO:0007669"/>
    <property type="project" value="InterPro"/>
</dbReference>
<dbReference type="AlphaFoldDB" id="A0A9P6AJ58"/>
<dbReference type="InterPro" id="IPR043129">
    <property type="entry name" value="ATPase_NBD"/>
</dbReference>
<dbReference type="OrthoDB" id="3260447at2759"/>
<feature type="region of interest" description="Disordered" evidence="3">
    <location>
        <begin position="286"/>
        <end position="336"/>
    </location>
</feature>
<dbReference type="GO" id="GO:0005524">
    <property type="term" value="F:ATP binding"/>
    <property type="evidence" value="ECO:0007669"/>
    <property type="project" value="UniProtKB-KW"/>
</dbReference>
<dbReference type="Gene3D" id="3.90.640.10">
    <property type="entry name" value="Actin, Chain A, domain 4"/>
    <property type="match status" value="1"/>
</dbReference>
<dbReference type="Pfam" id="PF00012">
    <property type="entry name" value="HSP70"/>
    <property type="match status" value="2"/>
</dbReference>
<keyword evidence="1" id="KW-0547">Nucleotide-binding</keyword>
<keyword evidence="5" id="KW-1185">Reference proteome</keyword>
<evidence type="ECO:0000313" key="4">
    <source>
        <dbReference type="EMBL" id="KAF9506711.1"/>
    </source>
</evidence>
<dbReference type="SUPFAM" id="SSF100920">
    <property type="entry name" value="Heat shock protein 70kD (HSP70), peptide-binding domain"/>
    <property type="match status" value="1"/>
</dbReference>
<reference evidence="4" key="1">
    <citation type="journal article" date="2020" name="Nat. Commun.">
        <title>Large-scale genome sequencing of mycorrhizal fungi provides insights into the early evolution of symbiotic traits.</title>
        <authorList>
            <person name="Miyauchi S."/>
            <person name="Kiss E."/>
            <person name="Kuo A."/>
            <person name="Drula E."/>
            <person name="Kohler A."/>
            <person name="Sanchez-Garcia M."/>
            <person name="Morin E."/>
            <person name="Andreopoulos B."/>
            <person name="Barry K.W."/>
            <person name="Bonito G."/>
            <person name="Buee M."/>
            <person name="Carver A."/>
            <person name="Chen C."/>
            <person name="Cichocki N."/>
            <person name="Clum A."/>
            <person name="Culley D."/>
            <person name="Crous P.W."/>
            <person name="Fauchery L."/>
            <person name="Girlanda M."/>
            <person name="Hayes R.D."/>
            <person name="Keri Z."/>
            <person name="LaButti K."/>
            <person name="Lipzen A."/>
            <person name="Lombard V."/>
            <person name="Magnuson J."/>
            <person name="Maillard F."/>
            <person name="Murat C."/>
            <person name="Nolan M."/>
            <person name="Ohm R.A."/>
            <person name="Pangilinan J."/>
            <person name="Pereira M.F."/>
            <person name="Perotto S."/>
            <person name="Peter M."/>
            <person name="Pfister S."/>
            <person name="Riley R."/>
            <person name="Sitrit Y."/>
            <person name="Stielow J.B."/>
            <person name="Szollosi G."/>
            <person name="Zifcakova L."/>
            <person name="Stursova M."/>
            <person name="Spatafora J.W."/>
            <person name="Tedersoo L."/>
            <person name="Vaario L.M."/>
            <person name="Yamada A."/>
            <person name="Yan M."/>
            <person name="Wang P."/>
            <person name="Xu J."/>
            <person name="Bruns T."/>
            <person name="Baldrian P."/>
            <person name="Vilgalys R."/>
            <person name="Dunand C."/>
            <person name="Henrissat B."/>
            <person name="Grigoriev I.V."/>
            <person name="Hibbett D."/>
            <person name="Nagy L.G."/>
            <person name="Martin F.M."/>
        </authorList>
    </citation>
    <scope>NUCLEOTIDE SEQUENCE</scope>
    <source>
        <strain evidence="4">UP504</strain>
    </source>
</reference>
<dbReference type="EMBL" id="MU129102">
    <property type="protein sequence ID" value="KAF9506711.1"/>
    <property type="molecule type" value="Genomic_DNA"/>
</dbReference>
<evidence type="ECO:0000256" key="3">
    <source>
        <dbReference type="SAM" id="MobiDB-lite"/>
    </source>
</evidence>
<evidence type="ECO:0000256" key="2">
    <source>
        <dbReference type="ARBA" id="ARBA00022840"/>
    </source>
</evidence>
<dbReference type="InterPro" id="IPR029047">
    <property type="entry name" value="HSP70_peptide-bd_sf"/>
</dbReference>
<keyword evidence="2" id="KW-0067">ATP-binding</keyword>
<organism evidence="4 5">
    <name type="scientific">Hydnum rufescens UP504</name>
    <dbReference type="NCBI Taxonomy" id="1448309"/>
    <lineage>
        <taxon>Eukaryota</taxon>
        <taxon>Fungi</taxon>
        <taxon>Dikarya</taxon>
        <taxon>Basidiomycota</taxon>
        <taxon>Agaricomycotina</taxon>
        <taxon>Agaricomycetes</taxon>
        <taxon>Cantharellales</taxon>
        <taxon>Hydnaceae</taxon>
        <taxon>Hydnum</taxon>
    </lineage>
</organism>
<dbReference type="Gene3D" id="2.60.34.10">
    <property type="entry name" value="Substrate Binding Domain Of DNAk, Chain A, domain 1"/>
    <property type="match status" value="1"/>
</dbReference>
<gene>
    <name evidence="4" type="ORF">BS47DRAFT_1399271</name>
</gene>
<comment type="caution">
    <text evidence="4">The sequence shown here is derived from an EMBL/GenBank/DDBJ whole genome shotgun (WGS) entry which is preliminary data.</text>
</comment>
<dbReference type="Gene3D" id="3.30.420.40">
    <property type="match status" value="2"/>
</dbReference>
<proteinExistence type="predicted"/>
<dbReference type="InterPro" id="IPR013126">
    <property type="entry name" value="Hsp_70_fam"/>
</dbReference>